<dbReference type="InterPro" id="IPR036754">
    <property type="entry name" value="YbaK/aa-tRNA-synt-asso_dom_sf"/>
</dbReference>
<dbReference type="InterPro" id="IPR040285">
    <property type="entry name" value="ProX/PRXD1"/>
</dbReference>
<dbReference type="AlphaFoldDB" id="A0A448UD11"/>
<evidence type="ECO:0000256" key="1">
    <source>
        <dbReference type="ARBA" id="ARBA00010201"/>
    </source>
</evidence>
<proteinExistence type="inferred from homology"/>
<dbReference type="KEGG" id="nani:NCTC12227_01528"/>
<feature type="domain" description="YbaK/aminoacyl-tRNA synthetase-associated" evidence="2">
    <location>
        <begin position="24"/>
        <end position="149"/>
    </location>
</feature>
<dbReference type="RefSeq" id="WP_126304896.1">
    <property type="nucleotide sequence ID" value="NZ_LR134516.1"/>
</dbReference>
<dbReference type="EMBL" id="LR134516">
    <property type="protein sequence ID" value="VEJ21771.1"/>
    <property type="molecule type" value="Genomic_DNA"/>
</dbReference>
<keyword evidence="4" id="KW-1185">Reference proteome</keyword>
<protein>
    <submittedName>
        <fullName evidence="3">Prolyl-tRNA deacylase proX</fullName>
    </submittedName>
</protein>
<dbReference type="InterPro" id="IPR007214">
    <property type="entry name" value="YbaK/aa-tRNA-synth-assoc-dom"/>
</dbReference>
<evidence type="ECO:0000259" key="2">
    <source>
        <dbReference type="Pfam" id="PF04073"/>
    </source>
</evidence>
<dbReference type="Pfam" id="PF04073">
    <property type="entry name" value="tRNA_edit"/>
    <property type="match status" value="1"/>
</dbReference>
<dbReference type="PANTHER" id="PTHR31423:SF3">
    <property type="entry name" value="PROLYL-TRNA SYNTHETASE ASSOCIATED DOMAIN-CONTAINING PROTEIN 1-RELATED"/>
    <property type="match status" value="1"/>
</dbReference>
<reference evidence="3 4" key="1">
    <citation type="submission" date="2018-12" db="EMBL/GenBank/DDBJ databases">
        <authorList>
            <consortium name="Pathogen Informatics"/>
        </authorList>
    </citation>
    <scope>NUCLEOTIDE SEQUENCE [LARGE SCALE GENOMIC DNA]</scope>
    <source>
        <strain evidence="3 4">NCTC12227</strain>
    </source>
</reference>
<name>A0A448UD11_9NEIS</name>
<dbReference type="SUPFAM" id="SSF55826">
    <property type="entry name" value="YbaK/ProRS associated domain"/>
    <property type="match status" value="1"/>
</dbReference>
<dbReference type="OrthoDB" id="9798587at2"/>
<comment type="similarity">
    <text evidence="1">Belongs to the PRORSD1 family.</text>
</comment>
<accession>A0A448UD11</accession>
<organism evidence="3 4">
    <name type="scientific">Neisseria animaloris</name>
    <dbReference type="NCBI Taxonomy" id="326522"/>
    <lineage>
        <taxon>Bacteria</taxon>
        <taxon>Pseudomonadati</taxon>
        <taxon>Pseudomonadota</taxon>
        <taxon>Betaproteobacteria</taxon>
        <taxon>Neisseriales</taxon>
        <taxon>Neisseriaceae</taxon>
        <taxon>Neisseria</taxon>
    </lineage>
</organism>
<dbReference type="PANTHER" id="PTHR31423">
    <property type="entry name" value="YBAK DOMAIN-CONTAINING PROTEIN"/>
    <property type="match status" value="1"/>
</dbReference>
<dbReference type="Gene3D" id="3.90.960.10">
    <property type="entry name" value="YbaK/aminoacyl-tRNA synthetase-associated domain"/>
    <property type="match status" value="1"/>
</dbReference>
<gene>
    <name evidence="3" type="primary">proX</name>
    <name evidence="3" type="ORF">NCTC12227_01528</name>
</gene>
<sequence>MGALSDHVFKSLKEMGIDYDVAQHPPALTTEEADRFIEGKEGVRTKTLFLTNRKKTAFYLVVTDDAKRLGMEKLTDLLQENRLSFGSAERLKEKMGLEPGVVSLFGLLNNKDHDINVYLDKEILSQERITFHGNENTNTVFIKMEDVYRFLNHLSYDYQIIDL</sequence>
<evidence type="ECO:0000313" key="4">
    <source>
        <dbReference type="Proteomes" id="UP000268229"/>
    </source>
</evidence>
<dbReference type="GO" id="GO:0002161">
    <property type="term" value="F:aminoacyl-tRNA deacylase activity"/>
    <property type="evidence" value="ECO:0007669"/>
    <property type="project" value="InterPro"/>
</dbReference>
<evidence type="ECO:0000313" key="3">
    <source>
        <dbReference type="EMBL" id="VEJ21771.1"/>
    </source>
</evidence>
<dbReference type="Proteomes" id="UP000268229">
    <property type="component" value="Chromosome"/>
</dbReference>
<dbReference type="CDD" id="cd04335">
    <property type="entry name" value="PrdX_deacylase"/>
    <property type="match status" value="1"/>
</dbReference>